<keyword evidence="6" id="KW-0029">Amino-acid transport</keyword>
<dbReference type="GO" id="GO:0043190">
    <property type="term" value="C:ATP-binding cassette (ABC) transporter complex"/>
    <property type="evidence" value="ECO:0007669"/>
    <property type="project" value="InterPro"/>
</dbReference>
<dbReference type="Proteomes" id="UP000294692">
    <property type="component" value="Unassembled WGS sequence"/>
</dbReference>
<dbReference type="PANTHER" id="PTHR30614:SF37">
    <property type="entry name" value="AMINO-ACID ABC TRANSPORTER PERMEASE PROTEIN YHDX-RELATED"/>
    <property type="match status" value="1"/>
</dbReference>
<feature type="transmembrane region" description="Helical" evidence="9">
    <location>
        <begin position="191"/>
        <end position="212"/>
    </location>
</feature>
<dbReference type="CDD" id="cd06261">
    <property type="entry name" value="TM_PBP2"/>
    <property type="match status" value="1"/>
</dbReference>
<evidence type="ECO:0000313" key="11">
    <source>
        <dbReference type="EMBL" id="TCU95208.1"/>
    </source>
</evidence>
<dbReference type="InterPro" id="IPR035906">
    <property type="entry name" value="MetI-like_sf"/>
</dbReference>
<feature type="transmembrane region" description="Helical" evidence="9">
    <location>
        <begin position="224"/>
        <end position="245"/>
    </location>
</feature>
<proteinExistence type="inferred from homology"/>
<keyword evidence="4" id="KW-1003">Cell membrane</keyword>
<sequence>MSTGAKTRSSRRGRPDKPFSWRGLWRSQRMRGYFYQILVVAGMAAVILFMVSNALQSMAAKGMRIGLGFLSNEAGFTLAESVLPFGPTNTFLQAFAAGLGNTLWVSFVSLIFATLLGVLVGMARLSSNWLVSRGAAVYVEIFRNTPQLIQIVFWYTLFTLLPGARQAWHGMDWWFLSNRGLVLAWPEDRHAFAIVALALAAGLAGVYFFAKWADQRQRSTGQRLPVLVLSMAGLIAVGLLAWLATGAPTAIEYPRLTGFNFRGGITLSPEFLALALGLVLYFAAYISEIVRSGIQSVGKGQIEAGRAVGLHGFELYRHIILPQALRVIVPPVTAQYISLIKTSALGVAVGYPELFNVSNSIMTLSGHTLECVIIMGLVYLLLALGVSSLMNVFNRAVALRGAAR</sequence>
<keyword evidence="12" id="KW-1185">Reference proteome</keyword>
<dbReference type="PROSITE" id="PS50928">
    <property type="entry name" value="ABC_TM1"/>
    <property type="match status" value="1"/>
</dbReference>
<evidence type="ECO:0000256" key="7">
    <source>
        <dbReference type="ARBA" id="ARBA00022989"/>
    </source>
</evidence>
<dbReference type="NCBIfam" id="TIGR01726">
    <property type="entry name" value="HEQRo_perm_3TM"/>
    <property type="match status" value="1"/>
</dbReference>
<dbReference type="SUPFAM" id="SSF161098">
    <property type="entry name" value="MetI-like"/>
    <property type="match status" value="1"/>
</dbReference>
<feature type="transmembrane region" description="Helical" evidence="9">
    <location>
        <begin position="371"/>
        <end position="390"/>
    </location>
</feature>
<dbReference type="GO" id="GO:0022857">
    <property type="term" value="F:transmembrane transporter activity"/>
    <property type="evidence" value="ECO:0007669"/>
    <property type="project" value="InterPro"/>
</dbReference>
<evidence type="ECO:0000256" key="5">
    <source>
        <dbReference type="ARBA" id="ARBA00022692"/>
    </source>
</evidence>
<evidence type="ECO:0000256" key="9">
    <source>
        <dbReference type="RuleBase" id="RU363032"/>
    </source>
</evidence>
<dbReference type="Gene3D" id="1.10.3720.10">
    <property type="entry name" value="MetI-like"/>
    <property type="match status" value="1"/>
</dbReference>
<reference evidence="11 12" key="1">
    <citation type="submission" date="2019-03" db="EMBL/GenBank/DDBJ databases">
        <title>Genomic Encyclopedia of Type Strains, Phase IV (KMG-IV): sequencing the most valuable type-strain genomes for metagenomic binning, comparative biology and taxonomic classification.</title>
        <authorList>
            <person name="Goeker M."/>
        </authorList>
    </citation>
    <scope>NUCLEOTIDE SEQUENCE [LARGE SCALE GENOMIC DNA]</scope>
    <source>
        <strain evidence="11 12">DSM 100048</strain>
    </source>
</reference>
<name>A0A4R3UX34_9BURK</name>
<dbReference type="AlphaFoldDB" id="A0A4R3UX34"/>
<dbReference type="InterPro" id="IPR010065">
    <property type="entry name" value="AA_ABC_transptr_permease_3TM"/>
</dbReference>
<gene>
    <name evidence="11" type="ORF">EV686_10851</name>
</gene>
<dbReference type="Pfam" id="PF00528">
    <property type="entry name" value="BPD_transp_1"/>
    <property type="match status" value="1"/>
</dbReference>
<dbReference type="RefSeq" id="WP_132477655.1">
    <property type="nucleotide sequence ID" value="NZ_JBHRVM010000001.1"/>
</dbReference>
<dbReference type="PANTHER" id="PTHR30614">
    <property type="entry name" value="MEMBRANE COMPONENT OF AMINO ACID ABC TRANSPORTER"/>
    <property type="match status" value="1"/>
</dbReference>
<comment type="caution">
    <text evidence="11">The sequence shown here is derived from an EMBL/GenBank/DDBJ whole genome shotgun (WGS) entry which is preliminary data.</text>
</comment>
<keyword evidence="5 9" id="KW-0812">Transmembrane</keyword>
<evidence type="ECO:0000256" key="3">
    <source>
        <dbReference type="ARBA" id="ARBA00022448"/>
    </source>
</evidence>
<protein>
    <submittedName>
        <fullName evidence="11">General L-amino acid transport system permease protein</fullName>
    </submittedName>
</protein>
<feature type="transmembrane region" description="Helical" evidence="9">
    <location>
        <begin position="152"/>
        <end position="171"/>
    </location>
</feature>
<evidence type="ECO:0000256" key="1">
    <source>
        <dbReference type="ARBA" id="ARBA00004429"/>
    </source>
</evidence>
<feature type="transmembrane region" description="Helical" evidence="9">
    <location>
        <begin position="103"/>
        <end position="123"/>
    </location>
</feature>
<feature type="transmembrane region" description="Helical" evidence="9">
    <location>
        <begin position="33"/>
        <end position="51"/>
    </location>
</feature>
<evidence type="ECO:0000256" key="6">
    <source>
        <dbReference type="ARBA" id="ARBA00022970"/>
    </source>
</evidence>
<evidence type="ECO:0000256" key="4">
    <source>
        <dbReference type="ARBA" id="ARBA00022475"/>
    </source>
</evidence>
<comment type="similarity">
    <text evidence="2">Belongs to the binding-protein-dependent transport system permease family. HisMQ subfamily.</text>
</comment>
<keyword evidence="8 9" id="KW-0472">Membrane</keyword>
<dbReference type="OrthoDB" id="9808531at2"/>
<accession>A0A4R3UX34</accession>
<feature type="transmembrane region" description="Helical" evidence="9">
    <location>
        <begin position="265"/>
        <end position="286"/>
    </location>
</feature>
<evidence type="ECO:0000259" key="10">
    <source>
        <dbReference type="PROSITE" id="PS50928"/>
    </source>
</evidence>
<keyword evidence="3 9" id="KW-0813">Transport</keyword>
<evidence type="ECO:0000256" key="2">
    <source>
        <dbReference type="ARBA" id="ARBA00010072"/>
    </source>
</evidence>
<organism evidence="11 12">
    <name type="scientific">Paracandidimonas soli</name>
    <dbReference type="NCBI Taxonomy" id="1917182"/>
    <lineage>
        <taxon>Bacteria</taxon>
        <taxon>Pseudomonadati</taxon>
        <taxon>Pseudomonadota</taxon>
        <taxon>Betaproteobacteria</taxon>
        <taxon>Burkholderiales</taxon>
        <taxon>Alcaligenaceae</taxon>
        <taxon>Paracandidimonas</taxon>
    </lineage>
</organism>
<dbReference type="GO" id="GO:0006865">
    <property type="term" value="P:amino acid transport"/>
    <property type="evidence" value="ECO:0007669"/>
    <property type="project" value="UniProtKB-KW"/>
</dbReference>
<evidence type="ECO:0000313" key="12">
    <source>
        <dbReference type="Proteomes" id="UP000294692"/>
    </source>
</evidence>
<dbReference type="InterPro" id="IPR000515">
    <property type="entry name" value="MetI-like"/>
</dbReference>
<dbReference type="EMBL" id="SMBX01000008">
    <property type="protein sequence ID" value="TCU95208.1"/>
    <property type="molecule type" value="Genomic_DNA"/>
</dbReference>
<dbReference type="InterPro" id="IPR043429">
    <property type="entry name" value="ArtM/GltK/GlnP/TcyL/YhdX-like"/>
</dbReference>
<comment type="subcellular location">
    <subcellularLocation>
        <location evidence="1">Cell inner membrane</location>
        <topology evidence="1">Multi-pass membrane protein</topology>
    </subcellularLocation>
    <subcellularLocation>
        <location evidence="9">Cell membrane</location>
        <topology evidence="9">Multi-pass membrane protein</topology>
    </subcellularLocation>
</comment>
<keyword evidence="7 9" id="KW-1133">Transmembrane helix</keyword>
<feature type="domain" description="ABC transmembrane type-1" evidence="10">
    <location>
        <begin position="99"/>
        <end position="390"/>
    </location>
</feature>
<evidence type="ECO:0000256" key="8">
    <source>
        <dbReference type="ARBA" id="ARBA00023136"/>
    </source>
</evidence>